<dbReference type="InterPro" id="IPR032836">
    <property type="entry name" value="DsrE2-like"/>
</dbReference>
<dbReference type="RefSeq" id="WP_098076710.1">
    <property type="nucleotide sequence ID" value="NZ_PDEQ01000007.1"/>
</dbReference>
<sequence length="175" mass="19108">MEAPLSYAEQFGQKTTDEDSLERVLIISSKGTLEDVYAALIMANGAVMEGIETHLFFTFFGLDAITKKKQDGLHTATVGNPALSRYLPTMVGGLPGFEAMVSKAMKKQMEELDIPPVSEFLEMIVAGGGKIYGCQLAVEMFKLEREDLIDDLEDIITVGEMLKLAGGSRSQAFFV</sequence>
<evidence type="ECO:0008006" key="3">
    <source>
        <dbReference type="Google" id="ProtNLM"/>
    </source>
</evidence>
<dbReference type="OrthoDB" id="9792592at2"/>
<name>A0A2A8CV92_9BACT</name>
<evidence type="ECO:0000313" key="1">
    <source>
        <dbReference type="EMBL" id="PEN12517.1"/>
    </source>
</evidence>
<dbReference type="EMBL" id="PDEQ01000007">
    <property type="protein sequence ID" value="PEN12517.1"/>
    <property type="molecule type" value="Genomic_DNA"/>
</dbReference>
<dbReference type="SUPFAM" id="SSF75169">
    <property type="entry name" value="DsrEFH-like"/>
    <property type="match status" value="1"/>
</dbReference>
<dbReference type="Pfam" id="PF13686">
    <property type="entry name" value="DrsE_2"/>
    <property type="match status" value="1"/>
</dbReference>
<dbReference type="AlphaFoldDB" id="A0A2A8CV92"/>
<reference evidence="1 2" key="1">
    <citation type="submission" date="2017-10" db="EMBL/GenBank/DDBJ databases">
        <title>Draft genome of Longibacter Salinarum.</title>
        <authorList>
            <person name="Goh K.M."/>
            <person name="Shamsir M.S."/>
            <person name="Lim S.W."/>
        </authorList>
    </citation>
    <scope>NUCLEOTIDE SEQUENCE [LARGE SCALE GENOMIC DNA]</scope>
    <source>
        <strain evidence="1 2">KCTC 52045</strain>
    </source>
</reference>
<protein>
    <recommendedName>
        <fullName evidence="3">Peroxiredoxin family protein</fullName>
    </recommendedName>
</protein>
<comment type="caution">
    <text evidence="1">The sequence shown here is derived from an EMBL/GenBank/DDBJ whole genome shotgun (WGS) entry which is preliminary data.</text>
</comment>
<gene>
    <name evidence="1" type="ORF">CRI94_13400</name>
</gene>
<organism evidence="1 2">
    <name type="scientific">Longibacter salinarum</name>
    <dbReference type="NCBI Taxonomy" id="1850348"/>
    <lineage>
        <taxon>Bacteria</taxon>
        <taxon>Pseudomonadati</taxon>
        <taxon>Rhodothermota</taxon>
        <taxon>Rhodothermia</taxon>
        <taxon>Rhodothermales</taxon>
        <taxon>Salisaetaceae</taxon>
        <taxon>Longibacter</taxon>
    </lineage>
</organism>
<proteinExistence type="predicted"/>
<dbReference type="InterPro" id="IPR027396">
    <property type="entry name" value="DsrEFH-like"/>
</dbReference>
<dbReference type="PANTHER" id="PTHR34655:SF2">
    <property type="entry name" value="PEROXIREDOXIN FAMILY PROTEIN"/>
    <property type="match status" value="1"/>
</dbReference>
<keyword evidence="2" id="KW-1185">Reference proteome</keyword>
<dbReference type="PANTHER" id="PTHR34655">
    <property type="entry name" value="CONSERVED WITHIN P. AEROPHILUM"/>
    <property type="match status" value="1"/>
</dbReference>
<dbReference type="Proteomes" id="UP000220102">
    <property type="component" value="Unassembled WGS sequence"/>
</dbReference>
<dbReference type="Gene3D" id="3.40.1260.10">
    <property type="entry name" value="DsrEFH-like"/>
    <property type="match status" value="1"/>
</dbReference>
<accession>A0A2A8CV92</accession>
<evidence type="ECO:0000313" key="2">
    <source>
        <dbReference type="Proteomes" id="UP000220102"/>
    </source>
</evidence>